<name>A0A9W8WLK1_9HYPO</name>
<proteinExistence type="predicted"/>
<dbReference type="OrthoDB" id="529273at2759"/>
<dbReference type="Proteomes" id="UP001140502">
    <property type="component" value="Unassembled WGS sequence"/>
</dbReference>
<feature type="transmembrane region" description="Helical" evidence="1">
    <location>
        <begin position="21"/>
        <end position="41"/>
    </location>
</feature>
<feature type="transmembrane region" description="Helical" evidence="1">
    <location>
        <begin position="490"/>
        <end position="510"/>
    </location>
</feature>
<keyword evidence="1" id="KW-0812">Transmembrane</keyword>
<keyword evidence="3" id="KW-1185">Reference proteome</keyword>
<evidence type="ECO:0000313" key="2">
    <source>
        <dbReference type="EMBL" id="KAJ4328376.1"/>
    </source>
</evidence>
<keyword evidence="1" id="KW-1133">Transmembrane helix</keyword>
<reference evidence="2" key="1">
    <citation type="submission" date="2022-10" db="EMBL/GenBank/DDBJ databases">
        <title>Tapping the CABI collections for fungal endophytes: first genome assemblies for Collariella, Neodidymelliopsis, Ascochyta clinopodiicola, Didymella pomorum, Didymosphaeria variabile, Neocosmospora piperis and Neocucurbitaria cava.</title>
        <authorList>
            <person name="Hill R."/>
        </authorList>
    </citation>
    <scope>NUCLEOTIDE SEQUENCE</scope>
    <source>
        <strain evidence="2">IMI 366586</strain>
    </source>
</reference>
<feature type="transmembrane region" description="Helical" evidence="1">
    <location>
        <begin position="118"/>
        <end position="141"/>
    </location>
</feature>
<dbReference type="AlphaFoldDB" id="A0A9W8WLK1"/>
<feature type="transmembrane region" description="Helical" evidence="1">
    <location>
        <begin position="61"/>
        <end position="83"/>
    </location>
</feature>
<dbReference type="EMBL" id="JAPEUR010000012">
    <property type="protein sequence ID" value="KAJ4328376.1"/>
    <property type="molecule type" value="Genomic_DNA"/>
</dbReference>
<sequence length="609" mass="66393">MADVDRKPNGFIAFFASDYNTFIALIVTTPVCTALLCLSLNDTLFSGGFLEFVTANRPSVQFAVQILANMMSALQIIVICRIINLSVRRQLKTHSMSLDQMRAWKDAMIPRINWDLPFGYIALLGLFVCVTMVFSAIWAAAITPVETYERIEGSIQIPSWSNMTHIREYPSQVGSAGPTSHTALGKFSYSVGVQLLGSLLAGAATASPIHNSSRMHEKLDSTGYSYIGRSYGVGSSTGLGKVNFKKGRDLLGWKYQEVGYAAKVNCIYNKSADFVLNPPRSTIIWTAEGEMPDSDDGPEYSNYIGFGEGSNIVAIGVAHFKDHDAKVAPVRRYISFSGGFYYKFLDQAQCEVDFQPTRFNVTVNNLGKNITVEPTNDTGVPDIDPSRWLKAVLLRQFELIANDETNLYVSTVGSAFNTSITGHRLRLEMNGTTSVSEKDINLQGIENAVTSMVDDMLAAYASAQLMVGDFKDDVKGTVRVTAIAIGEKRFTIAAFALNMVVALLFLLEAFRTRGWKDLPEFDPSDIRHVMIAASEGGGTLGRVGFTTNSEKLGKIQVRYGETGAGRYALAVEGLTSPTVKYESMRSGSDISYGGAGKHSATHSVEGGMI</sequence>
<gene>
    <name evidence="2" type="ORF">N0V84_001247</name>
</gene>
<keyword evidence="1" id="KW-0472">Membrane</keyword>
<protein>
    <submittedName>
        <fullName evidence="2">Uncharacterized protein</fullName>
    </submittedName>
</protein>
<organism evidence="2 3">
    <name type="scientific">Fusarium piperis</name>
    <dbReference type="NCBI Taxonomy" id="1435070"/>
    <lineage>
        <taxon>Eukaryota</taxon>
        <taxon>Fungi</taxon>
        <taxon>Dikarya</taxon>
        <taxon>Ascomycota</taxon>
        <taxon>Pezizomycotina</taxon>
        <taxon>Sordariomycetes</taxon>
        <taxon>Hypocreomycetidae</taxon>
        <taxon>Hypocreales</taxon>
        <taxon>Nectriaceae</taxon>
        <taxon>Fusarium</taxon>
        <taxon>Fusarium solani species complex</taxon>
    </lineage>
</organism>
<comment type="caution">
    <text evidence="2">The sequence shown here is derived from an EMBL/GenBank/DDBJ whole genome shotgun (WGS) entry which is preliminary data.</text>
</comment>
<accession>A0A9W8WLK1</accession>
<evidence type="ECO:0000313" key="3">
    <source>
        <dbReference type="Proteomes" id="UP001140502"/>
    </source>
</evidence>
<evidence type="ECO:0000256" key="1">
    <source>
        <dbReference type="SAM" id="Phobius"/>
    </source>
</evidence>